<keyword evidence="3" id="KW-1185">Reference proteome</keyword>
<feature type="domain" description="CheW-like" evidence="1">
    <location>
        <begin position="16"/>
        <end position="157"/>
    </location>
</feature>
<dbReference type="HOGENOM" id="CLU_040928_1_0_7"/>
<organism evidence="2 3">
    <name type="scientific">Halobacteriovorax marinus (strain ATCC BAA-682 / DSM 15412 / SJ)</name>
    <name type="common">Bacteriovorax marinus</name>
    <dbReference type="NCBI Taxonomy" id="862908"/>
    <lineage>
        <taxon>Bacteria</taxon>
        <taxon>Pseudomonadati</taxon>
        <taxon>Bdellovibrionota</taxon>
        <taxon>Bacteriovoracia</taxon>
        <taxon>Bacteriovoracales</taxon>
        <taxon>Halobacteriovoraceae</taxon>
        <taxon>Halobacteriovorax</taxon>
    </lineage>
</organism>
<feature type="domain" description="CheW-like" evidence="1">
    <location>
        <begin position="180"/>
        <end position="322"/>
    </location>
</feature>
<dbReference type="SMART" id="SM00260">
    <property type="entry name" value="CheW"/>
    <property type="match status" value="3"/>
</dbReference>
<dbReference type="OrthoDB" id="9790406at2"/>
<evidence type="ECO:0000313" key="3">
    <source>
        <dbReference type="Proteomes" id="UP000008963"/>
    </source>
</evidence>
<feature type="domain" description="CheW-like" evidence="1">
    <location>
        <begin position="349"/>
        <end position="497"/>
    </location>
</feature>
<dbReference type="GO" id="GO:0005829">
    <property type="term" value="C:cytosol"/>
    <property type="evidence" value="ECO:0007669"/>
    <property type="project" value="TreeGrafter"/>
</dbReference>
<dbReference type="GO" id="GO:0006935">
    <property type="term" value="P:chemotaxis"/>
    <property type="evidence" value="ECO:0007669"/>
    <property type="project" value="InterPro"/>
</dbReference>
<evidence type="ECO:0000313" key="2">
    <source>
        <dbReference type="EMBL" id="CBW25963.1"/>
    </source>
</evidence>
<dbReference type="Gene3D" id="2.40.50.180">
    <property type="entry name" value="CheA-289, Domain 4"/>
    <property type="match status" value="3"/>
</dbReference>
<reference evidence="3" key="1">
    <citation type="journal article" date="2013" name="ISME J.">
        <title>A small predatory core genome in the divergent marine Bacteriovorax marinus SJ and the terrestrial Bdellovibrio bacteriovorus.</title>
        <authorList>
            <person name="Crossman L.C."/>
            <person name="Chen H."/>
            <person name="Cerdeno-Tarraga A.M."/>
            <person name="Brooks K."/>
            <person name="Quail M.A."/>
            <person name="Pineiro S.A."/>
            <person name="Hobley L."/>
            <person name="Sockett R.E."/>
            <person name="Bentley S.D."/>
            <person name="Parkhill J."/>
            <person name="Williams H.N."/>
            <person name="Stine O.C."/>
        </authorList>
    </citation>
    <scope>NUCLEOTIDE SEQUENCE [LARGE SCALE GENOMIC DNA]</scope>
    <source>
        <strain evidence="3">ATCC BAA-682 / DSM 15412 / SJ</strain>
    </source>
</reference>
<gene>
    <name evidence="2" type="primary">cheW</name>
    <name evidence="2" type="ordered locus">BMS_1082</name>
</gene>
<name>E1WYB5_HALMS</name>
<proteinExistence type="predicted"/>
<dbReference type="EMBL" id="FQ312005">
    <property type="protein sequence ID" value="CBW25963.1"/>
    <property type="molecule type" value="Genomic_DNA"/>
</dbReference>
<dbReference type="STRING" id="862908.BMS_1082"/>
<dbReference type="GO" id="GO:0007165">
    <property type="term" value="P:signal transduction"/>
    <property type="evidence" value="ECO:0007669"/>
    <property type="project" value="InterPro"/>
</dbReference>
<sequence length="497" mass="55705">MEALSSNEIIENYIEKLIYGSFKVGSMEVALDVKLVQEVVNYPETVTKMPLPTPYLEGIFNLRGAIIPIVNLRELLGLGEIEITGTEKVAIVECQGAKIGLVFDSTSEILRISKEDIVPHSKENAQDAFMSGCIKLHEDSRMLHVLNIDSLVKISNISDLLTKQKISTGVLTHKDFQRNMKKCISFSVGSLQMSFEITGINEVIKVTELKESHVQCDLCLGVVELRGLVIPIIDINFYLEGTGYRLSDVVDQKIIILRNQEICIGLLVDSVESILSFSENDLMPIPIFREKYKELFAGCISKEGEGDIVLLDHRVILDNPEIIEISKGHDLIYNKDYKDENSQRKQVINQSFISFTLGDMYGFEIGDIREIISYPKEISPSPGASSYIKGVLNLRGDAVTIVDTRKLYSMNSVEIDYEKSKILIFEAGEKLVGLIVDSLESIVTIDINSKIILPKIVTRDLESKFGKDLKEVITYNAGEEKDRVLTVLNVENIALRF</sequence>
<dbReference type="PANTHER" id="PTHR22617">
    <property type="entry name" value="CHEMOTAXIS SENSOR HISTIDINE KINASE-RELATED"/>
    <property type="match status" value="1"/>
</dbReference>
<dbReference type="InterPro" id="IPR039315">
    <property type="entry name" value="CheW"/>
</dbReference>
<dbReference type="eggNOG" id="COG0835">
    <property type="taxonomic scope" value="Bacteria"/>
</dbReference>
<dbReference type="PATRIC" id="fig|862908.3.peg.1030"/>
<dbReference type="AlphaFoldDB" id="E1WYB5"/>
<dbReference type="KEGG" id="bmx:BMS_1082"/>
<dbReference type="InterPro" id="IPR036061">
    <property type="entry name" value="CheW-like_dom_sf"/>
</dbReference>
<dbReference type="RefSeq" id="WP_014243747.1">
    <property type="nucleotide sequence ID" value="NC_016620.1"/>
</dbReference>
<dbReference type="InterPro" id="IPR002545">
    <property type="entry name" value="CheW-lke_dom"/>
</dbReference>
<evidence type="ECO:0000259" key="1">
    <source>
        <dbReference type="PROSITE" id="PS50851"/>
    </source>
</evidence>
<dbReference type="PROSITE" id="PS50851">
    <property type="entry name" value="CHEW"/>
    <property type="match status" value="3"/>
</dbReference>
<dbReference type="Pfam" id="PF01584">
    <property type="entry name" value="CheW"/>
    <property type="match status" value="3"/>
</dbReference>
<protein>
    <submittedName>
        <fullName evidence="2">Chemotaxis protein</fullName>
    </submittedName>
</protein>
<dbReference type="SUPFAM" id="SSF50341">
    <property type="entry name" value="CheW-like"/>
    <property type="match status" value="3"/>
</dbReference>
<dbReference type="PANTHER" id="PTHR22617:SF23">
    <property type="entry name" value="CHEMOTAXIS PROTEIN CHEW"/>
    <property type="match status" value="1"/>
</dbReference>
<dbReference type="Proteomes" id="UP000008963">
    <property type="component" value="Chromosome"/>
</dbReference>
<dbReference type="Gene3D" id="2.30.30.40">
    <property type="entry name" value="SH3 Domains"/>
    <property type="match status" value="3"/>
</dbReference>
<accession>E1WYB5</accession>